<dbReference type="Proteomes" id="UP000475545">
    <property type="component" value="Unassembled WGS sequence"/>
</dbReference>
<dbReference type="GO" id="GO:0004300">
    <property type="term" value="F:enoyl-CoA hydratase activity"/>
    <property type="evidence" value="ECO:0007669"/>
    <property type="project" value="UniProtKB-EC"/>
</dbReference>
<accession>A0A6L7GVF3</accession>
<comment type="caution">
    <text evidence="7">The sequence shown here is derived from an EMBL/GenBank/DDBJ whole genome shotgun (WGS) entry which is preliminary data.</text>
</comment>
<dbReference type="InterPro" id="IPR029045">
    <property type="entry name" value="ClpP/crotonase-like_dom_sf"/>
</dbReference>
<evidence type="ECO:0000256" key="5">
    <source>
        <dbReference type="ARBA" id="ARBA00023717"/>
    </source>
</evidence>
<keyword evidence="8" id="KW-1185">Reference proteome</keyword>
<comment type="function">
    <text evidence="1">Could possibly oxidize fatty acids using specific components.</text>
</comment>
<dbReference type="EC" id="4.2.1.17" evidence="7"/>
<dbReference type="InterPro" id="IPR018376">
    <property type="entry name" value="Enoyl-CoA_hyd/isom_CS"/>
</dbReference>
<dbReference type="PANTHER" id="PTHR43802">
    <property type="entry name" value="ENOYL-COA HYDRATASE"/>
    <property type="match status" value="1"/>
</dbReference>
<protein>
    <submittedName>
        <fullName evidence="7">Enoyl-CoA hydratase</fullName>
        <ecNumber evidence="7">4.2.1.17</ecNumber>
    </submittedName>
</protein>
<dbReference type="AlphaFoldDB" id="A0A6L7GVF3"/>
<dbReference type="RefSeq" id="WP_160903618.1">
    <property type="nucleotide sequence ID" value="NZ_CP102850.1"/>
</dbReference>
<keyword evidence="3" id="KW-0276">Fatty acid metabolism</keyword>
<sequence length="278" mass="29952">MASIDFEVKDFVGHITINNPEKRNAVDSAMAKELAAIYDDIDRRSDVRVVVLSGAGGKSFCAGGYIPDYVGKVVGPEGSGKRTVLPKPWRMSVPFIAAIEGYCVGGGFPLALTCDLRIASETAVMGPSGLKRGVINGASVITRMVRLVGLGNAMECLLTSEYMNAEKALQIGLVQRVVPQGEAVSTAVELAETIAQFSPDAVAATKRIAYDGIDLSWDESLDWEEAVLEENYRTPDAEEGYQSFLDRRPAVFGRNVGGPEALGLTKHWPNGDAPKWRE</sequence>
<evidence type="ECO:0000256" key="6">
    <source>
        <dbReference type="RuleBase" id="RU003707"/>
    </source>
</evidence>
<evidence type="ECO:0000256" key="3">
    <source>
        <dbReference type="ARBA" id="ARBA00022832"/>
    </source>
</evidence>
<name>A0A6L7GVF3_9ACTN</name>
<dbReference type="PANTHER" id="PTHR43802:SF1">
    <property type="entry name" value="IP11341P-RELATED"/>
    <property type="match status" value="1"/>
</dbReference>
<proteinExistence type="inferred from homology"/>
<gene>
    <name evidence="7" type="ORF">GIY30_19160</name>
</gene>
<keyword evidence="7" id="KW-0456">Lyase</keyword>
<dbReference type="CDD" id="cd06558">
    <property type="entry name" value="crotonase-like"/>
    <property type="match status" value="1"/>
</dbReference>
<dbReference type="PROSITE" id="PS00166">
    <property type="entry name" value="ENOYL_COA_HYDRATASE"/>
    <property type="match status" value="1"/>
</dbReference>
<evidence type="ECO:0000313" key="7">
    <source>
        <dbReference type="EMBL" id="MXP23462.1"/>
    </source>
</evidence>
<dbReference type="GO" id="GO:0006631">
    <property type="term" value="P:fatty acid metabolic process"/>
    <property type="evidence" value="ECO:0007669"/>
    <property type="project" value="UniProtKB-KW"/>
</dbReference>
<evidence type="ECO:0000256" key="1">
    <source>
        <dbReference type="ARBA" id="ARBA00002994"/>
    </source>
</evidence>
<reference evidence="7 8" key="1">
    <citation type="submission" date="2019-11" db="EMBL/GenBank/DDBJ databases">
        <title>Gordonia sp. nov., a novel actinobacterium isolated from mangrove soil in Hainan.</title>
        <authorList>
            <person name="Huang X."/>
            <person name="Xie Y."/>
            <person name="Chu X."/>
            <person name="Xiao K."/>
        </authorList>
    </citation>
    <scope>NUCLEOTIDE SEQUENCE [LARGE SCALE GENOMIC DNA]</scope>
    <source>
        <strain evidence="7 8">HNM0687</strain>
    </source>
</reference>
<comment type="catalytic activity">
    <reaction evidence="4">
        <text>a (3S)-3-hydroxyacyl-CoA = a (2E)-enoyl-CoA + H2O</text>
        <dbReference type="Rhea" id="RHEA:16105"/>
        <dbReference type="ChEBI" id="CHEBI:15377"/>
        <dbReference type="ChEBI" id="CHEBI:57318"/>
        <dbReference type="ChEBI" id="CHEBI:58856"/>
        <dbReference type="EC" id="4.2.1.17"/>
    </reaction>
</comment>
<evidence type="ECO:0000313" key="8">
    <source>
        <dbReference type="Proteomes" id="UP000475545"/>
    </source>
</evidence>
<dbReference type="InterPro" id="IPR001753">
    <property type="entry name" value="Enoyl-CoA_hydra/iso"/>
</dbReference>
<organism evidence="7 8">
    <name type="scientific">Gordonia mangrovi</name>
    <dbReference type="NCBI Taxonomy" id="2665643"/>
    <lineage>
        <taxon>Bacteria</taxon>
        <taxon>Bacillati</taxon>
        <taxon>Actinomycetota</taxon>
        <taxon>Actinomycetes</taxon>
        <taxon>Mycobacteriales</taxon>
        <taxon>Gordoniaceae</taxon>
        <taxon>Gordonia</taxon>
    </lineage>
</organism>
<dbReference type="SUPFAM" id="SSF52096">
    <property type="entry name" value="ClpP/crotonase"/>
    <property type="match status" value="1"/>
</dbReference>
<evidence type="ECO:0000256" key="2">
    <source>
        <dbReference type="ARBA" id="ARBA00005254"/>
    </source>
</evidence>
<evidence type="ECO:0000256" key="4">
    <source>
        <dbReference type="ARBA" id="ARBA00023709"/>
    </source>
</evidence>
<comment type="catalytic activity">
    <reaction evidence="5">
        <text>a 4-saturated-(3S)-3-hydroxyacyl-CoA = a (3E)-enoyl-CoA + H2O</text>
        <dbReference type="Rhea" id="RHEA:20724"/>
        <dbReference type="ChEBI" id="CHEBI:15377"/>
        <dbReference type="ChEBI" id="CHEBI:58521"/>
        <dbReference type="ChEBI" id="CHEBI:137480"/>
        <dbReference type="EC" id="4.2.1.17"/>
    </reaction>
</comment>
<keyword evidence="3" id="KW-0443">Lipid metabolism</keyword>
<dbReference type="Pfam" id="PF00378">
    <property type="entry name" value="ECH_1"/>
    <property type="match status" value="1"/>
</dbReference>
<dbReference type="EMBL" id="WMBR01000005">
    <property type="protein sequence ID" value="MXP23462.1"/>
    <property type="molecule type" value="Genomic_DNA"/>
</dbReference>
<comment type="similarity">
    <text evidence="2 6">Belongs to the enoyl-CoA hydratase/isomerase family.</text>
</comment>
<dbReference type="Gene3D" id="3.90.226.10">
    <property type="entry name" value="2-enoyl-CoA Hydratase, Chain A, domain 1"/>
    <property type="match status" value="1"/>
</dbReference>